<dbReference type="EMBL" id="JAKKPZ010000371">
    <property type="protein sequence ID" value="KAI1695803.1"/>
    <property type="molecule type" value="Genomic_DNA"/>
</dbReference>
<evidence type="ECO:0000313" key="2">
    <source>
        <dbReference type="Proteomes" id="UP001201812"/>
    </source>
</evidence>
<proteinExistence type="predicted"/>
<name>A0AAD4MJI2_9BILA</name>
<evidence type="ECO:0000313" key="1">
    <source>
        <dbReference type="EMBL" id="KAI1695803.1"/>
    </source>
</evidence>
<gene>
    <name evidence="1" type="ORF">DdX_19386</name>
</gene>
<accession>A0AAD4MJI2</accession>
<dbReference type="AlphaFoldDB" id="A0AAD4MJI2"/>
<keyword evidence="2" id="KW-1185">Reference proteome</keyword>
<reference evidence="1" key="1">
    <citation type="submission" date="2022-01" db="EMBL/GenBank/DDBJ databases">
        <title>Genome Sequence Resource for Two Populations of Ditylenchus destructor, the Migratory Endoparasitic Phytonematode.</title>
        <authorList>
            <person name="Zhang H."/>
            <person name="Lin R."/>
            <person name="Xie B."/>
        </authorList>
    </citation>
    <scope>NUCLEOTIDE SEQUENCE</scope>
    <source>
        <strain evidence="1">BazhouSP</strain>
    </source>
</reference>
<comment type="caution">
    <text evidence="1">The sequence shown here is derived from an EMBL/GenBank/DDBJ whole genome shotgun (WGS) entry which is preliminary data.</text>
</comment>
<organism evidence="1 2">
    <name type="scientific">Ditylenchus destructor</name>
    <dbReference type="NCBI Taxonomy" id="166010"/>
    <lineage>
        <taxon>Eukaryota</taxon>
        <taxon>Metazoa</taxon>
        <taxon>Ecdysozoa</taxon>
        <taxon>Nematoda</taxon>
        <taxon>Chromadorea</taxon>
        <taxon>Rhabditida</taxon>
        <taxon>Tylenchina</taxon>
        <taxon>Tylenchomorpha</taxon>
        <taxon>Sphaerularioidea</taxon>
        <taxon>Anguinidae</taxon>
        <taxon>Anguininae</taxon>
        <taxon>Ditylenchus</taxon>
    </lineage>
</organism>
<protein>
    <submittedName>
        <fullName evidence="1">Uncharacterized protein</fullName>
    </submittedName>
</protein>
<sequence>MNCPGDELSVSPNLAIGNNYSFRSLESQHMMNFLDGFSQFILKRGIKVSDGPGRHTIAQAASDIAASKINAATPEILQAFEDGRMSISIDFGKKFYDYFAITGHYISADWKMNGVLLGFARYTDDKDAKMCSQIARHRQQI</sequence>
<dbReference type="Proteomes" id="UP001201812">
    <property type="component" value="Unassembled WGS sequence"/>
</dbReference>